<evidence type="ECO:0000313" key="1">
    <source>
        <dbReference type="EMBL" id="DAE27431.1"/>
    </source>
</evidence>
<dbReference type="EMBL" id="BK015838">
    <property type="protein sequence ID" value="DAE27431.1"/>
    <property type="molecule type" value="Genomic_DNA"/>
</dbReference>
<accession>A0A8S5R7T3</accession>
<proteinExistence type="predicted"/>
<organism evidence="1">
    <name type="scientific">virus sp. ctIVh9</name>
    <dbReference type="NCBI Taxonomy" id="2826797"/>
    <lineage>
        <taxon>Viruses</taxon>
    </lineage>
</organism>
<reference evidence="1" key="1">
    <citation type="journal article" date="2021" name="Proc. Natl. Acad. Sci. U.S.A.">
        <title>A Catalog of Tens of Thousands of Viruses from Human Metagenomes Reveals Hidden Associations with Chronic Diseases.</title>
        <authorList>
            <person name="Tisza M.J."/>
            <person name="Buck C.B."/>
        </authorList>
    </citation>
    <scope>NUCLEOTIDE SEQUENCE</scope>
    <source>
        <strain evidence="1">CtIVh9</strain>
    </source>
</reference>
<name>A0A8S5R7T3_9VIRU</name>
<sequence length="166" mass="19205">MDKLNNELKKQAIAYGLCEQWTNDWSESHNKQELIDMWLRGIDFAVENDYPTNEFIKEHFEPELLKENHIFVDSPFHGVNLDKKVVLCGKSDGVLEFDKFAACDVYVRHESHAHVQASGCSKVFINLYDGANITIKQMDMAKVYIYLHGSDCHVQYEGEVFVRNSK</sequence>
<protein>
    <submittedName>
        <fullName evidence="1">Uncharacterized protein</fullName>
    </submittedName>
</protein>